<dbReference type="STRING" id="146817.SAMN04488502_101189"/>
<proteinExistence type="predicted"/>
<dbReference type="Proteomes" id="UP000214880">
    <property type="component" value="Unassembled WGS sequence"/>
</dbReference>
<organism evidence="1 2">
    <name type="scientific">Dendrosporobacter quercicolus</name>
    <dbReference type="NCBI Taxonomy" id="146817"/>
    <lineage>
        <taxon>Bacteria</taxon>
        <taxon>Bacillati</taxon>
        <taxon>Bacillota</taxon>
        <taxon>Negativicutes</taxon>
        <taxon>Selenomonadales</taxon>
        <taxon>Sporomusaceae</taxon>
        <taxon>Dendrosporobacter</taxon>
    </lineage>
</organism>
<evidence type="ECO:0000313" key="2">
    <source>
        <dbReference type="Proteomes" id="UP000214880"/>
    </source>
</evidence>
<keyword evidence="2" id="KW-1185">Reference proteome</keyword>
<name>A0A1G9L105_9FIRM</name>
<evidence type="ECO:0000313" key="1">
    <source>
        <dbReference type="EMBL" id="SDL55651.1"/>
    </source>
</evidence>
<reference evidence="1 2" key="1">
    <citation type="submission" date="2016-10" db="EMBL/GenBank/DDBJ databases">
        <authorList>
            <person name="de Groot N.N."/>
        </authorList>
    </citation>
    <scope>NUCLEOTIDE SEQUENCE [LARGE SCALE GENOMIC DNA]</scope>
    <source>
        <strain evidence="1 2">DSM 1736</strain>
    </source>
</reference>
<gene>
    <name evidence="1" type="ORF">SAMN04488502_101189</name>
</gene>
<dbReference type="AlphaFoldDB" id="A0A1G9L105"/>
<accession>A0A1G9L105</accession>
<sequence length="52" mass="6057">MRRKLTLMIIMLCLAVTGSTMAWLYFGYEFPKKSPVRAKQVHYIDTSSGFRI</sequence>
<dbReference type="RefSeq" id="WP_173812514.1">
    <property type="nucleotide sequence ID" value="NZ_FNHB01000001.1"/>
</dbReference>
<dbReference type="EMBL" id="FNHB01000001">
    <property type="protein sequence ID" value="SDL55651.1"/>
    <property type="molecule type" value="Genomic_DNA"/>
</dbReference>
<protein>
    <submittedName>
        <fullName evidence="1">Uncharacterized protein</fullName>
    </submittedName>
</protein>